<keyword evidence="2" id="KW-1185">Reference proteome</keyword>
<organism evidence="1 2">
    <name type="scientific">Saccharothrix espanaensis (strain ATCC 51144 / DSM 44229 / JCM 9112 / NBRC 15066 / NRRL 15764)</name>
    <dbReference type="NCBI Taxonomy" id="1179773"/>
    <lineage>
        <taxon>Bacteria</taxon>
        <taxon>Bacillati</taxon>
        <taxon>Actinomycetota</taxon>
        <taxon>Actinomycetes</taxon>
        <taxon>Pseudonocardiales</taxon>
        <taxon>Pseudonocardiaceae</taxon>
        <taxon>Saccharothrix</taxon>
    </lineage>
</organism>
<evidence type="ECO:0000313" key="1">
    <source>
        <dbReference type="EMBL" id="CCH31329.1"/>
    </source>
</evidence>
<evidence type="ECO:0000313" key="2">
    <source>
        <dbReference type="Proteomes" id="UP000006281"/>
    </source>
</evidence>
<dbReference type="RefSeq" id="WP_015101441.1">
    <property type="nucleotide sequence ID" value="NC_019673.1"/>
</dbReference>
<name>K0K364_SACES</name>
<reference evidence="1 2" key="1">
    <citation type="journal article" date="2012" name="BMC Genomics">
        <title>Complete genome sequence of Saccharothrix espanaensis DSM 44229T and comparison to the other completely sequenced Pseudonocardiaceae.</title>
        <authorList>
            <person name="Strobel T."/>
            <person name="Al-Dilaimi A."/>
            <person name="Blom J."/>
            <person name="Gessner A."/>
            <person name="Kalinowski J."/>
            <person name="Luzhetska M."/>
            <person name="Puhler A."/>
            <person name="Szczepanowski R."/>
            <person name="Bechthold A."/>
            <person name="Ruckert C."/>
        </authorList>
    </citation>
    <scope>NUCLEOTIDE SEQUENCE [LARGE SCALE GENOMIC DNA]</scope>
    <source>
        <strain evidence="2">ATCC 51144 / DSM 44229 / JCM 9112 / NBRC 15066 / NRRL 15764</strain>
    </source>
</reference>
<evidence type="ECO:0008006" key="3">
    <source>
        <dbReference type="Google" id="ProtNLM"/>
    </source>
</evidence>
<dbReference type="STRING" id="1179773.BN6_40430"/>
<dbReference type="PATRIC" id="fig|1179773.3.peg.4047"/>
<gene>
    <name evidence="1" type="ordered locus">BN6_40430</name>
</gene>
<sequence length="160" mass="17623">MTPVDPDSPRGELDELDLGILREVRWLYESLDPVPGDLVDLVRFAVQLEEVDVEVVRIAEHHELAGARGDVRSRLITFTGETLDFLVNVQARGDGTVRIDGWISPPAAHPVEVRTAAGPLRTRSDEEGRFSLDRVPSGLMQFVIRPEGRSGAVSTPTMTL</sequence>
<dbReference type="BioCyc" id="SESP1179773:BN6_RS19560-MONOMER"/>
<dbReference type="Proteomes" id="UP000006281">
    <property type="component" value="Chromosome"/>
</dbReference>
<dbReference type="OrthoDB" id="3689408at2"/>
<dbReference type="KEGG" id="sesp:BN6_40430"/>
<proteinExistence type="predicted"/>
<dbReference type="EMBL" id="HE804045">
    <property type="protein sequence ID" value="CCH31329.1"/>
    <property type="molecule type" value="Genomic_DNA"/>
</dbReference>
<protein>
    <recommendedName>
        <fullName evidence="3">Carboxypeptidase regulatory-like domain-containing protein</fullName>
    </recommendedName>
</protein>
<accession>K0K364</accession>
<dbReference type="eggNOG" id="ENOG5032XDT">
    <property type="taxonomic scope" value="Bacteria"/>
</dbReference>
<dbReference type="HOGENOM" id="CLU_113280_0_0_11"/>
<dbReference type="AlphaFoldDB" id="K0K364"/>